<gene>
    <name evidence="1" type="ORF">HINF_LOCUS1458</name>
</gene>
<proteinExistence type="predicted"/>
<accession>A0ABP1GJP3</accession>
<evidence type="ECO:0000313" key="2">
    <source>
        <dbReference type="Proteomes" id="UP001642409"/>
    </source>
</evidence>
<dbReference type="EMBL" id="CAXDID020000002">
    <property type="protein sequence ID" value="CAL5971518.1"/>
    <property type="molecule type" value="Genomic_DNA"/>
</dbReference>
<comment type="caution">
    <text evidence="1">The sequence shown here is derived from an EMBL/GenBank/DDBJ whole genome shotgun (WGS) entry which is preliminary data.</text>
</comment>
<reference evidence="1 2" key="1">
    <citation type="submission" date="2024-07" db="EMBL/GenBank/DDBJ databases">
        <authorList>
            <person name="Akdeniz Z."/>
        </authorList>
    </citation>
    <scope>NUCLEOTIDE SEQUENCE [LARGE SCALE GENOMIC DNA]</scope>
</reference>
<evidence type="ECO:0000313" key="1">
    <source>
        <dbReference type="EMBL" id="CAL5971518.1"/>
    </source>
</evidence>
<sequence length="120" mass="14027">MCDLYDENGYLTFKVEEPELAGQNFEDIAAQLMREAPSTDYVVSSSTFDQLLIQREKEETQRKIQQQNDFLMFQRVYSALNDEKRAELMKTVSKFDEINEAREVVKEMEGVIAAIQKEME</sequence>
<protein>
    <submittedName>
        <fullName evidence="1">Hypothetical_protein</fullName>
    </submittedName>
</protein>
<keyword evidence="2" id="KW-1185">Reference proteome</keyword>
<organism evidence="1 2">
    <name type="scientific">Hexamita inflata</name>
    <dbReference type="NCBI Taxonomy" id="28002"/>
    <lineage>
        <taxon>Eukaryota</taxon>
        <taxon>Metamonada</taxon>
        <taxon>Diplomonadida</taxon>
        <taxon>Hexamitidae</taxon>
        <taxon>Hexamitinae</taxon>
        <taxon>Hexamita</taxon>
    </lineage>
</organism>
<dbReference type="Proteomes" id="UP001642409">
    <property type="component" value="Unassembled WGS sequence"/>
</dbReference>
<name>A0ABP1GJP3_9EUKA</name>